<dbReference type="PANTHER" id="PTHR42847">
    <property type="entry name" value="ALKANESULFONATE MONOOXYGENASE"/>
    <property type="match status" value="1"/>
</dbReference>
<gene>
    <name evidence="6" type="ORF">FIL70_08425</name>
</gene>
<keyword evidence="4" id="KW-0503">Monooxygenase</keyword>
<dbReference type="EMBL" id="CP041016">
    <property type="protein sequence ID" value="QDC39117.1"/>
    <property type="molecule type" value="Genomic_DNA"/>
</dbReference>
<dbReference type="GO" id="GO:0004497">
    <property type="term" value="F:monooxygenase activity"/>
    <property type="evidence" value="ECO:0007669"/>
    <property type="project" value="UniProtKB-KW"/>
</dbReference>
<dbReference type="InterPro" id="IPR050172">
    <property type="entry name" value="SsuD_RutA_monooxygenase"/>
</dbReference>
<evidence type="ECO:0000256" key="1">
    <source>
        <dbReference type="ARBA" id="ARBA00022630"/>
    </source>
</evidence>
<dbReference type="InterPro" id="IPR011251">
    <property type="entry name" value="Luciferase-like_dom"/>
</dbReference>
<reference evidence="6 7" key="1">
    <citation type="submission" date="2019-06" db="EMBL/GenBank/DDBJ databases">
        <title>Genome organization and adaptive potential of archetypical organophosphate degarding Sphingobium fuliginis ATCC 27551.</title>
        <authorList>
            <person name="Sarwar A."/>
            <person name="Parthasarathy S."/>
            <person name="Singh C."/>
            <person name="Siddavattam D."/>
        </authorList>
    </citation>
    <scope>NUCLEOTIDE SEQUENCE [LARGE SCALE GENOMIC DNA]</scope>
    <source>
        <strain evidence="6 7">ATCC 27551</strain>
    </source>
</reference>
<evidence type="ECO:0000256" key="2">
    <source>
        <dbReference type="ARBA" id="ARBA00022643"/>
    </source>
</evidence>
<evidence type="ECO:0000256" key="4">
    <source>
        <dbReference type="ARBA" id="ARBA00023033"/>
    </source>
</evidence>
<keyword evidence="2" id="KW-0288">FMN</keyword>
<dbReference type="GO" id="GO:0016705">
    <property type="term" value="F:oxidoreductase activity, acting on paired donors, with incorporation or reduction of molecular oxygen"/>
    <property type="evidence" value="ECO:0007669"/>
    <property type="project" value="InterPro"/>
</dbReference>
<dbReference type="InterPro" id="IPR036661">
    <property type="entry name" value="Luciferase-like_sf"/>
</dbReference>
<evidence type="ECO:0000313" key="6">
    <source>
        <dbReference type="EMBL" id="QDC39117.1"/>
    </source>
</evidence>
<dbReference type="Gene3D" id="3.20.20.30">
    <property type="entry name" value="Luciferase-like domain"/>
    <property type="match status" value="1"/>
</dbReference>
<evidence type="ECO:0000313" key="7">
    <source>
        <dbReference type="Proteomes" id="UP000311469"/>
    </source>
</evidence>
<sequence>MPPPCDRRGPLFGPNPMKLGVFGLNVSSAGGITGAKDRHRISWNQNVQLVKAAEAAGFEAAVPIARWRGFEGRTNPWGESFEPYTWAAGLAAVTKRIAVVSTSHVLTVSPVMAAKQISTIDHISNGRAVLNTVSGWFQKELRMFGVGALDHDERYAYAAEWMEILLRLWTQNETFDFQGRHVSLLDGYQQPKSVQVPRPPVMNAAFSPVGHAFAARWADIAFVSPDSGSAASARDKVLALRQLAAERDRQIQIWVSAAVMCADTDQAARSELHRFLEEEGDPEALANLIEWTMGGARIPEEKRKTVGSGYPLVGSPDRIADQIAMLSDAGVDGLCMTFMNYEQGLGQFIGTVLPLLTKGGLRYKPSPAGDESDVDRAPEAV</sequence>
<evidence type="ECO:0000256" key="3">
    <source>
        <dbReference type="ARBA" id="ARBA00023002"/>
    </source>
</evidence>
<accession>A0A5B8CLC2</accession>
<protein>
    <submittedName>
        <fullName evidence="6">LLM class flavin-dependent oxidoreductase</fullName>
    </submittedName>
</protein>
<dbReference type="SUPFAM" id="SSF51679">
    <property type="entry name" value="Bacterial luciferase-like"/>
    <property type="match status" value="1"/>
</dbReference>
<dbReference type="Pfam" id="PF00296">
    <property type="entry name" value="Bac_luciferase"/>
    <property type="match status" value="1"/>
</dbReference>
<dbReference type="KEGG" id="sufl:FIL70_08425"/>
<proteinExistence type="predicted"/>
<name>A0A5B8CLC2_SPHSA</name>
<keyword evidence="3" id="KW-0560">Oxidoreductase</keyword>
<dbReference type="PANTHER" id="PTHR42847:SF4">
    <property type="entry name" value="ALKANESULFONATE MONOOXYGENASE-RELATED"/>
    <property type="match status" value="1"/>
</dbReference>
<feature type="domain" description="Luciferase-like" evidence="5">
    <location>
        <begin position="17"/>
        <end position="332"/>
    </location>
</feature>
<organism evidence="6 7">
    <name type="scientific">Sphingobium fuliginis ATCC 27551</name>
    <dbReference type="NCBI Taxonomy" id="1208342"/>
    <lineage>
        <taxon>Bacteria</taxon>
        <taxon>Pseudomonadati</taxon>
        <taxon>Pseudomonadota</taxon>
        <taxon>Alphaproteobacteria</taxon>
        <taxon>Sphingomonadales</taxon>
        <taxon>Sphingomonadaceae</taxon>
        <taxon>Sphingobium</taxon>
    </lineage>
</organism>
<keyword evidence="1" id="KW-0285">Flavoprotein</keyword>
<evidence type="ECO:0000259" key="5">
    <source>
        <dbReference type="Pfam" id="PF00296"/>
    </source>
</evidence>
<dbReference type="Proteomes" id="UP000311469">
    <property type="component" value="Chromosome cSF1"/>
</dbReference>
<dbReference type="AlphaFoldDB" id="A0A5B8CLC2"/>